<reference evidence="1 2" key="2">
    <citation type="submission" date="2020-04" db="EMBL/GenBank/DDBJ databases">
        <authorList>
            <person name="Fomenkov A."/>
            <person name="Anton B.P."/>
            <person name="Roberts R.J."/>
        </authorList>
    </citation>
    <scope>NUCLEOTIDE SEQUENCE [LARGE SCALE GENOMIC DNA]</scope>
    <source>
        <strain evidence="1 2">S2</strain>
    </source>
</reference>
<proteinExistence type="predicted"/>
<dbReference type="Proteomes" id="UP000501868">
    <property type="component" value="Chromosome"/>
</dbReference>
<reference evidence="1 2" key="1">
    <citation type="submission" date="2020-04" db="EMBL/GenBank/DDBJ databases">
        <title>Genome-Wide Identification of 5-Methylcytosine Sites in Bacterial Genomes By High-Throughput Sequencing of MspJI Restriction Fragments.</title>
        <authorList>
            <person name="Wu V."/>
        </authorList>
    </citation>
    <scope>NUCLEOTIDE SEQUENCE [LARGE SCALE GENOMIC DNA]</scope>
    <source>
        <strain evidence="1 2">S2</strain>
    </source>
</reference>
<sequence length="84" mass="9394">MNHDEPRDYITIEDDHGNLKEFAVEALFDMKDESYALLNAEDETIVMKIEGEEGNQDLVGINNPSESEAILSAYQIAVEHAPAE</sequence>
<dbReference type="Pfam" id="PF06949">
    <property type="entry name" value="DUF1292"/>
    <property type="match status" value="1"/>
</dbReference>
<gene>
    <name evidence="1" type="ORF">HFZ78_24170</name>
</gene>
<name>A0A6H1P749_PRIMG</name>
<dbReference type="InterPro" id="IPR009711">
    <property type="entry name" value="UPF0473"/>
</dbReference>
<dbReference type="AlphaFoldDB" id="A0A6H1P749"/>
<dbReference type="EMBL" id="CP051128">
    <property type="protein sequence ID" value="QIZ09399.1"/>
    <property type="molecule type" value="Genomic_DNA"/>
</dbReference>
<protein>
    <submittedName>
        <fullName evidence="1">DUF1292 domain-containing protein</fullName>
    </submittedName>
</protein>
<evidence type="ECO:0000313" key="1">
    <source>
        <dbReference type="EMBL" id="QIZ09399.1"/>
    </source>
</evidence>
<evidence type="ECO:0000313" key="2">
    <source>
        <dbReference type="Proteomes" id="UP000501868"/>
    </source>
</evidence>
<accession>A0A6H1P749</accession>
<organism evidence="1 2">
    <name type="scientific">Priestia megaterium</name>
    <name type="common">Bacillus megaterium</name>
    <dbReference type="NCBI Taxonomy" id="1404"/>
    <lineage>
        <taxon>Bacteria</taxon>
        <taxon>Bacillati</taxon>
        <taxon>Bacillota</taxon>
        <taxon>Bacilli</taxon>
        <taxon>Bacillales</taxon>
        <taxon>Bacillaceae</taxon>
        <taxon>Priestia</taxon>
    </lineage>
</organism>